<dbReference type="Gene3D" id="3.10.10.10">
    <property type="entry name" value="HIV Type 1 Reverse Transcriptase, subunit A, domain 1"/>
    <property type="match status" value="2"/>
</dbReference>
<dbReference type="CDD" id="cd01647">
    <property type="entry name" value="RT_LTR"/>
    <property type="match status" value="1"/>
</dbReference>
<dbReference type="PANTHER" id="PTHR24559:SF444">
    <property type="entry name" value="REVERSE TRANSCRIPTASE DOMAIN-CONTAINING PROTEIN"/>
    <property type="match status" value="1"/>
</dbReference>
<dbReference type="GO" id="GO:0003964">
    <property type="term" value="F:RNA-directed DNA polymerase activity"/>
    <property type="evidence" value="ECO:0007669"/>
    <property type="project" value="UniProtKB-KW"/>
</dbReference>
<dbReference type="GO" id="GO:0003676">
    <property type="term" value="F:nucleic acid binding"/>
    <property type="evidence" value="ECO:0007669"/>
    <property type="project" value="InterPro"/>
</dbReference>
<dbReference type="PANTHER" id="PTHR24559">
    <property type="entry name" value="TRANSPOSON TY3-I GAG-POL POLYPROTEIN"/>
    <property type="match status" value="1"/>
</dbReference>
<dbReference type="InterPro" id="IPR056924">
    <property type="entry name" value="SH3_Tf2-1"/>
</dbReference>
<organism evidence="5">
    <name type="scientific">Tanacetum cinerariifolium</name>
    <name type="common">Dalmatian daisy</name>
    <name type="synonym">Chrysanthemum cinerariifolium</name>
    <dbReference type="NCBI Taxonomy" id="118510"/>
    <lineage>
        <taxon>Eukaryota</taxon>
        <taxon>Viridiplantae</taxon>
        <taxon>Streptophyta</taxon>
        <taxon>Embryophyta</taxon>
        <taxon>Tracheophyta</taxon>
        <taxon>Spermatophyta</taxon>
        <taxon>Magnoliopsida</taxon>
        <taxon>eudicotyledons</taxon>
        <taxon>Gunneridae</taxon>
        <taxon>Pentapetalae</taxon>
        <taxon>asterids</taxon>
        <taxon>campanulids</taxon>
        <taxon>Asterales</taxon>
        <taxon>Asteraceae</taxon>
        <taxon>Asteroideae</taxon>
        <taxon>Anthemideae</taxon>
        <taxon>Anthemidinae</taxon>
        <taxon>Tanacetum</taxon>
    </lineage>
</organism>
<name>A0A6L2KBU0_TANCI</name>
<dbReference type="InterPro" id="IPR021109">
    <property type="entry name" value="Peptidase_aspartic_dom_sf"/>
</dbReference>
<feature type="domain" description="Tf2-1-like SH3-like" evidence="4">
    <location>
        <begin position="907"/>
        <end position="960"/>
    </location>
</feature>
<evidence type="ECO:0000313" key="5">
    <source>
        <dbReference type="EMBL" id="GEU46419.1"/>
    </source>
</evidence>
<comment type="caution">
    <text evidence="5">The sequence shown here is derived from an EMBL/GenBank/DDBJ whole genome shotgun (WGS) entry which is preliminary data.</text>
</comment>
<feature type="domain" description="Reverse transcriptase/retrotransposon-derived protein RNase H-like" evidence="3">
    <location>
        <begin position="647"/>
        <end position="700"/>
    </location>
</feature>
<dbReference type="SUPFAM" id="SSF53098">
    <property type="entry name" value="Ribonuclease H-like"/>
    <property type="match status" value="1"/>
</dbReference>
<dbReference type="Pfam" id="PF08284">
    <property type="entry name" value="RVP_2"/>
    <property type="match status" value="1"/>
</dbReference>
<keyword evidence="5" id="KW-0808">Transferase</keyword>
<evidence type="ECO:0000256" key="1">
    <source>
        <dbReference type="SAM" id="MobiDB-lite"/>
    </source>
</evidence>
<sequence length="1006" mass="114697">MTMKKVGDQTIGVIQRRRIKMEGSFSKCQEYHTSDEEEEKLSEHPPYNKYGFVDHPQLQMEDQRNEFTPYPLPPQKGNMNGLLTNDANNSDLESTASNQPMSLTMEDIEIIAQQLQNIIPNIVTQVTNNLNNGNGNGNGGGNNGCTYKRFVTCGPRDFDGTGVVVALTKWIEKMESVTYNSECLANQRVKYATSSFIGKALTWWNTQVQARGKDAANAMVWDDFKALLTKEFCPSNEIKKLEGEACHKAVCSGTLAKAGKKRKERDEASKSKIVGKDEKKAKGGRGFVAAVPPRRENGNFPEDCRTSLALEGNRNTRGNENCARGRAFNVNVVAALQDSNVVTEVANGKKEEVDRILCGYRLELGDSIFPIDLIPLGQGSFNVIVGIDWLSNQKAVIMCHEKIVRIHVKGGKVLYVQGERNVRKTKTLMSIKANKLTLSDILIIRDFEDIFLDDLSGLPPQQQVEFRIDFIPEAMPVAMSPYRLAPSEMQELSEQHQELQDTGFIWLSHSPWGVPVLFVKKKDGSFRARYFSKIDLRFGYHQLRLHDDDISKIVFKTRFRHFEFTVMPFGLTNAPIVFIDLMNRVCKPYLDKLVIVFIDNILIYLKMKEDHENNLRLILDLLRKEKLYAKFSKCEFWLQEKNQKYEWGEKQEEAFQMLKDNLCNAPILSLPNGVKDFVVYCDASNQGLGCVLIQRDKSEVKGHILAAQGEAFKDEHVIAEGLNGTDQKMKNREDGSLHYMDRIWVPLVGGVRTKIMDEAHKMSMEKLARLYVDEIVARHGVPTSIISYRDGRFTSRFWQTMQKALGTRLDMSTTHPQMDRQSECTIQTLKDMLRACVISFSGSWNIYLPLAEFSYNNSYHSSIRCALFEALYGRKCRSHVLWAEIGYSRLIRPDLVQETTDKVVVIRDRLKAARDRTLAPRFVGPFEILERIGPVAYRLRLPKELSSVHDTFHVSNLKKCLANANLHVPLDEIKVDKTLHFVEEPLEIMDREVKTLKRSKIHILKV</sequence>
<feature type="compositionally biased region" description="Basic and acidic residues" evidence="1">
    <location>
        <begin position="264"/>
        <end position="280"/>
    </location>
</feature>
<gene>
    <name evidence="5" type="ORF">Tci_018397</name>
</gene>
<keyword evidence="5" id="KW-0548">Nucleotidyltransferase</keyword>
<dbReference type="Gene3D" id="2.40.70.10">
    <property type="entry name" value="Acid Proteases"/>
    <property type="match status" value="1"/>
</dbReference>
<dbReference type="InterPro" id="IPR000477">
    <property type="entry name" value="RT_dom"/>
</dbReference>
<reference evidence="5" key="1">
    <citation type="journal article" date="2019" name="Sci. Rep.">
        <title>Draft genome of Tanacetum cinerariifolium, the natural source of mosquito coil.</title>
        <authorList>
            <person name="Yamashiro T."/>
            <person name="Shiraishi A."/>
            <person name="Satake H."/>
            <person name="Nakayama K."/>
        </authorList>
    </citation>
    <scope>NUCLEOTIDE SEQUENCE</scope>
</reference>
<accession>A0A6L2KBU0</accession>
<dbReference type="Gene3D" id="3.30.420.10">
    <property type="entry name" value="Ribonuclease H-like superfamily/Ribonuclease H"/>
    <property type="match status" value="1"/>
</dbReference>
<evidence type="ECO:0000259" key="4">
    <source>
        <dbReference type="Pfam" id="PF24626"/>
    </source>
</evidence>
<proteinExistence type="predicted"/>
<dbReference type="InterPro" id="IPR043502">
    <property type="entry name" value="DNA/RNA_pol_sf"/>
</dbReference>
<dbReference type="Pfam" id="PF24626">
    <property type="entry name" value="SH3_Tf2-1"/>
    <property type="match status" value="1"/>
</dbReference>
<dbReference type="InterPro" id="IPR036397">
    <property type="entry name" value="RNaseH_sf"/>
</dbReference>
<evidence type="ECO:0000259" key="3">
    <source>
        <dbReference type="Pfam" id="PF17919"/>
    </source>
</evidence>
<dbReference type="Pfam" id="PF17919">
    <property type="entry name" value="RT_RNaseH_2"/>
    <property type="match status" value="1"/>
</dbReference>
<dbReference type="AlphaFoldDB" id="A0A6L2KBU0"/>
<feature type="domain" description="Reverse transcriptase" evidence="2">
    <location>
        <begin position="527"/>
        <end position="645"/>
    </location>
</feature>
<dbReference type="InterPro" id="IPR053134">
    <property type="entry name" value="RNA-dir_DNA_polymerase"/>
</dbReference>
<protein>
    <submittedName>
        <fullName evidence="5">Putative reverse transcriptase domain-containing protein</fullName>
    </submittedName>
</protein>
<dbReference type="SUPFAM" id="SSF56672">
    <property type="entry name" value="DNA/RNA polymerases"/>
    <property type="match status" value="1"/>
</dbReference>
<dbReference type="InterPro" id="IPR043128">
    <property type="entry name" value="Rev_trsase/Diguanyl_cyclase"/>
</dbReference>
<dbReference type="EMBL" id="BKCJ010002122">
    <property type="protein sequence ID" value="GEU46419.1"/>
    <property type="molecule type" value="Genomic_DNA"/>
</dbReference>
<keyword evidence="5" id="KW-0695">RNA-directed DNA polymerase</keyword>
<dbReference type="Pfam" id="PF00078">
    <property type="entry name" value="RVT_1"/>
    <property type="match status" value="1"/>
</dbReference>
<evidence type="ECO:0000259" key="2">
    <source>
        <dbReference type="Pfam" id="PF00078"/>
    </source>
</evidence>
<feature type="region of interest" description="Disordered" evidence="1">
    <location>
        <begin position="261"/>
        <end position="280"/>
    </location>
</feature>
<dbReference type="Gene3D" id="3.30.70.270">
    <property type="match status" value="1"/>
</dbReference>
<dbReference type="InterPro" id="IPR012337">
    <property type="entry name" value="RNaseH-like_sf"/>
</dbReference>
<dbReference type="InterPro" id="IPR041577">
    <property type="entry name" value="RT_RNaseH_2"/>
</dbReference>